<name>A0AAQ3QR40_9BACT</name>
<keyword evidence="3" id="KW-0804">Transcription</keyword>
<protein>
    <submittedName>
        <fullName evidence="5">LacI family DNA-binding transcriptional regulator</fullName>
    </submittedName>
</protein>
<dbReference type="EMBL" id="CP136920">
    <property type="protein sequence ID" value="WOO40928.1"/>
    <property type="molecule type" value="Genomic_DNA"/>
</dbReference>
<evidence type="ECO:0000313" key="5">
    <source>
        <dbReference type="EMBL" id="WOO40928.1"/>
    </source>
</evidence>
<evidence type="ECO:0000313" key="6">
    <source>
        <dbReference type="Proteomes" id="UP001304300"/>
    </source>
</evidence>
<keyword evidence="2 5" id="KW-0238">DNA-binding</keyword>
<dbReference type="GO" id="GO:0003700">
    <property type="term" value="F:DNA-binding transcription factor activity"/>
    <property type="evidence" value="ECO:0007669"/>
    <property type="project" value="TreeGrafter"/>
</dbReference>
<evidence type="ECO:0000256" key="2">
    <source>
        <dbReference type="ARBA" id="ARBA00023125"/>
    </source>
</evidence>
<dbReference type="Gene3D" id="1.10.260.40">
    <property type="entry name" value="lambda repressor-like DNA-binding domains"/>
    <property type="match status" value="1"/>
</dbReference>
<dbReference type="Pfam" id="PF13377">
    <property type="entry name" value="Peripla_BP_3"/>
    <property type="match status" value="1"/>
</dbReference>
<dbReference type="Gene3D" id="3.40.50.2300">
    <property type="match status" value="2"/>
</dbReference>
<reference evidence="5 6" key="1">
    <citation type="submission" date="2023-10" db="EMBL/GenBank/DDBJ databases">
        <title>Rubellicoccus peritrichatus gen. nov., sp. nov., isolated from an algae of coral reef tank.</title>
        <authorList>
            <person name="Luo J."/>
        </authorList>
    </citation>
    <scope>NUCLEOTIDE SEQUENCE [LARGE SCALE GENOMIC DNA]</scope>
    <source>
        <strain evidence="5 6">CR14</strain>
    </source>
</reference>
<proteinExistence type="predicted"/>
<dbReference type="RefSeq" id="WP_317833185.1">
    <property type="nucleotide sequence ID" value="NZ_CP136920.1"/>
</dbReference>
<dbReference type="PANTHER" id="PTHR30146:SF109">
    <property type="entry name" value="HTH-TYPE TRANSCRIPTIONAL REGULATOR GALS"/>
    <property type="match status" value="1"/>
</dbReference>
<dbReference type="AlphaFoldDB" id="A0AAQ3QR40"/>
<dbReference type="InterPro" id="IPR000843">
    <property type="entry name" value="HTH_LacI"/>
</dbReference>
<organism evidence="5 6">
    <name type="scientific">Rubellicoccus peritrichatus</name>
    <dbReference type="NCBI Taxonomy" id="3080537"/>
    <lineage>
        <taxon>Bacteria</taxon>
        <taxon>Pseudomonadati</taxon>
        <taxon>Verrucomicrobiota</taxon>
        <taxon>Opitutia</taxon>
        <taxon>Puniceicoccales</taxon>
        <taxon>Cerasicoccaceae</taxon>
        <taxon>Rubellicoccus</taxon>
    </lineage>
</organism>
<dbReference type="PROSITE" id="PS50932">
    <property type="entry name" value="HTH_LACI_2"/>
    <property type="match status" value="1"/>
</dbReference>
<dbReference type="SUPFAM" id="SSF53822">
    <property type="entry name" value="Periplasmic binding protein-like I"/>
    <property type="match status" value="1"/>
</dbReference>
<evidence type="ECO:0000256" key="1">
    <source>
        <dbReference type="ARBA" id="ARBA00023015"/>
    </source>
</evidence>
<dbReference type="SUPFAM" id="SSF47413">
    <property type="entry name" value="lambda repressor-like DNA-binding domains"/>
    <property type="match status" value="1"/>
</dbReference>
<dbReference type="InterPro" id="IPR028082">
    <property type="entry name" value="Peripla_BP_I"/>
</dbReference>
<evidence type="ECO:0000259" key="4">
    <source>
        <dbReference type="PROSITE" id="PS50932"/>
    </source>
</evidence>
<keyword evidence="6" id="KW-1185">Reference proteome</keyword>
<evidence type="ECO:0000256" key="3">
    <source>
        <dbReference type="ARBA" id="ARBA00023163"/>
    </source>
</evidence>
<gene>
    <name evidence="5" type="ORF">RZN69_20085</name>
</gene>
<feature type="domain" description="HTH lacI-type" evidence="4">
    <location>
        <begin position="7"/>
        <end position="61"/>
    </location>
</feature>
<dbReference type="InterPro" id="IPR046335">
    <property type="entry name" value="LacI/GalR-like_sensor"/>
</dbReference>
<dbReference type="PANTHER" id="PTHR30146">
    <property type="entry name" value="LACI-RELATED TRANSCRIPTIONAL REPRESSOR"/>
    <property type="match status" value="1"/>
</dbReference>
<dbReference type="Proteomes" id="UP001304300">
    <property type="component" value="Chromosome"/>
</dbReference>
<dbReference type="KEGG" id="puo:RZN69_20085"/>
<dbReference type="CDD" id="cd06267">
    <property type="entry name" value="PBP1_LacI_sugar_binding-like"/>
    <property type="match status" value="1"/>
</dbReference>
<sequence length="339" mass="37445">MIREKRPTLADLVKKTGFSQGAISRAFNGNGGISDATCKKILKAAREIGYHPNPSARNFKRGYSGRVGIILPNLQNANYSEIYEHLDTVMSSGGTATSLALTHYCAEREADTILHWSAGETDALVINPIPKGVNLDLYRKLKSWGYPLLFIYLSFGNEFDCLTVDYNQSLRQALSYLKDVGHKKVAYVGFVPPAAVAYGKHGTLVKALEDVGLAFDEELSVMHASGAEAGRASFEQWQTLGRRPTAVVAFNDETAASIYCEARYLGLQIPKDLSLLGGDDVRDAELIGLSTIRNDRREMASKIFSMLKNRMRDFDSPIQRQSLRSELVMRQSLGPPSKD</sequence>
<dbReference type="InterPro" id="IPR010982">
    <property type="entry name" value="Lambda_DNA-bd_dom_sf"/>
</dbReference>
<dbReference type="GO" id="GO:0000976">
    <property type="term" value="F:transcription cis-regulatory region binding"/>
    <property type="evidence" value="ECO:0007669"/>
    <property type="project" value="TreeGrafter"/>
</dbReference>
<accession>A0AAQ3QR40</accession>
<keyword evidence="1" id="KW-0805">Transcription regulation</keyword>
<dbReference type="Pfam" id="PF00356">
    <property type="entry name" value="LacI"/>
    <property type="match status" value="1"/>
</dbReference>
<dbReference type="CDD" id="cd01392">
    <property type="entry name" value="HTH_LacI"/>
    <property type="match status" value="1"/>
</dbReference>
<dbReference type="SMART" id="SM00354">
    <property type="entry name" value="HTH_LACI"/>
    <property type="match status" value="1"/>
</dbReference>